<reference evidence="1" key="2">
    <citation type="journal article" date="2015" name="Data Brief">
        <title>Shoot transcriptome of the giant reed, Arundo donax.</title>
        <authorList>
            <person name="Barrero R.A."/>
            <person name="Guerrero F.D."/>
            <person name="Moolhuijzen P."/>
            <person name="Goolsby J.A."/>
            <person name="Tidwell J."/>
            <person name="Bellgard S.E."/>
            <person name="Bellgard M.I."/>
        </authorList>
    </citation>
    <scope>NUCLEOTIDE SEQUENCE</scope>
    <source>
        <tissue evidence="1">Shoot tissue taken approximately 20 cm above the soil surface</tissue>
    </source>
</reference>
<protein>
    <submittedName>
        <fullName evidence="1">Uncharacterized protein</fullName>
    </submittedName>
</protein>
<dbReference type="EMBL" id="GBRH01270966">
    <property type="protein sequence ID" value="JAD26929.1"/>
    <property type="molecule type" value="Transcribed_RNA"/>
</dbReference>
<reference evidence="1" key="1">
    <citation type="submission" date="2014-09" db="EMBL/GenBank/DDBJ databases">
        <authorList>
            <person name="Magalhaes I.L.F."/>
            <person name="Oliveira U."/>
            <person name="Santos F.R."/>
            <person name="Vidigal T.H.D.A."/>
            <person name="Brescovit A.D."/>
            <person name="Santos A.J."/>
        </authorList>
    </citation>
    <scope>NUCLEOTIDE SEQUENCE</scope>
    <source>
        <tissue evidence="1">Shoot tissue taken approximately 20 cm above the soil surface</tissue>
    </source>
</reference>
<name>A0A0A8YJX3_ARUDO</name>
<proteinExistence type="predicted"/>
<evidence type="ECO:0000313" key="1">
    <source>
        <dbReference type="EMBL" id="JAD26929.1"/>
    </source>
</evidence>
<accession>A0A0A8YJX3</accession>
<dbReference type="AlphaFoldDB" id="A0A0A8YJX3"/>
<organism evidence="1">
    <name type="scientific">Arundo donax</name>
    <name type="common">Giant reed</name>
    <name type="synonym">Donax arundinaceus</name>
    <dbReference type="NCBI Taxonomy" id="35708"/>
    <lineage>
        <taxon>Eukaryota</taxon>
        <taxon>Viridiplantae</taxon>
        <taxon>Streptophyta</taxon>
        <taxon>Embryophyta</taxon>
        <taxon>Tracheophyta</taxon>
        <taxon>Spermatophyta</taxon>
        <taxon>Magnoliopsida</taxon>
        <taxon>Liliopsida</taxon>
        <taxon>Poales</taxon>
        <taxon>Poaceae</taxon>
        <taxon>PACMAD clade</taxon>
        <taxon>Arundinoideae</taxon>
        <taxon>Arundineae</taxon>
        <taxon>Arundo</taxon>
    </lineage>
</organism>
<sequence>MNIFLLCDLREVNYQYIKLHPSEWCDKYTINLKLE</sequence>